<name>A0A9X2JY27_9MICO</name>
<evidence type="ECO:0000256" key="1">
    <source>
        <dbReference type="SAM" id="MobiDB-lite"/>
    </source>
</evidence>
<proteinExistence type="predicted"/>
<evidence type="ECO:0000313" key="4">
    <source>
        <dbReference type="Proteomes" id="UP001139493"/>
    </source>
</evidence>
<protein>
    <submittedName>
        <fullName evidence="3">Uncharacterized protein</fullName>
    </submittedName>
</protein>
<evidence type="ECO:0000313" key="3">
    <source>
        <dbReference type="EMBL" id="MCP2267242.1"/>
    </source>
</evidence>
<reference evidence="3" key="1">
    <citation type="submission" date="2022-06" db="EMBL/GenBank/DDBJ databases">
        <title>Genomic Encyclopedia of Archaeal and Bacterial Type Strains, Phase II (KMG-II): from individual species to whole genera.</title>
        <authorList>
            <person name="Goeker M."/>
        </authorList>
    </citation>
    <scope>NUCLEOTIDE SEQUENCE</scope>
    <source>
        <strain evidence="3">DSM 26652</strain>
    </source>
</reference>
<evidence type="ECO:0000256" key="2">
    <source>
        <dbReference type="SAM" id="Phobius"/>
    </source>
</evidence>
<feature type="transmembrane region" description="Helical" evidence="2">
    <location>
        <begin position="37"/>
        <end position="58"/>
    </location>
</feature>
<keyword evidence="2" id="KW-0812">Transmembrane</keyword>
<feature type="region of interest" description="Disordered" evidence="1">
    <location>
        <begin position="180"/>
        <end position="199"/>
    </location>
</feature>
<dbReference type="EMBL" id="JAMTCS010000016">
    <property type="protein sequence ID" value="MCP2267242.1"/>
    <property type="molecule type" value="Genomic_DNA"/>
</dbReference>
<dbReference type="RefSeq" id="WP_253839637.1">
    <property type="nucleotide sequence ID" value="NZ_JAMTCS010000016.1"/>
</dbReference>
<keyword evidence="2" id="KW-1133">Transmembrane helix</keyword>
<dbReference type="AlphaFoldDB" id="A0A9X2JY27"/>
<gene>
    <name evidence="3" type="ORF">APR03_004614</name>
</gene>
<keyword evidence="2" id="KW-0472">Membrane</keyword>
<sequence>MAQHLTPSRTALTIARMRDFGAHRTAYPVNRSHDRSLGIISVLLVAAPVPFAWTAYASSPWGGGGSVVGMILPGLAALVFLVAAVLIGIPGLLGLFSHPYATVHLFDRGAVAIRERGGSWSWPYENATVRYVLWQEPWEGEHRTRPQVWITFRDGEVLCFDGLSADDRAVLPALSEALGGSREPEEIGELPAHKAPAPF</sequence>
<dbReference type="Proteomes" id="UP001139493">
    <property type="component" value="Unassembled WGS sequence"/>
</dbReference>
<accession>A0A9X2JY27</accession>
<keyword evidence="4" id="KW-1185">Reference proteome</keyword>
<organism evidence="3 4">
    <name type="scientific">Promicromonospora thailandica</name>
    <dbReference type="NCBI Taxonomy" id="765201"/>
    <lineage>
        <taxon>Bacteria</taxon>
        <taxon>Bacillati</taxon>
        <taxon>Actinomycetota</taxon>
        <taxon>Actinomycetes</taxon>
        <taxon>Micrococcales</taxon>
        <taxon>Promicromonosporaceae</taxon>
        <taxon>Promicromonospora</taxon>
    </lineage>
</organism>
<comment type="caution">
    <text evidence="3">The sequence shown here is derived from an EMBL/GenBank/DDBJ whole genome shotgun (WGS) entry which is preliminary data.</text>
</comment>
<feature type="transmembrane region" description="Helical" evidence="2">
    <location>
        <begin position="70"/>
        <end position="96"/>
    </location>
</feature>